<dbReference type="STRING" id="1798697.A2373_02720"/>
<gene>
    <name evidence="1" type="ORF">A2373_02720</name>
</gene>
<protein>
    <submittedName>
        <fullName evidence="1">Uncharacterized protein</fullName>
    </submittedName>
</protein>
<organism evidence="1 2">
    <name type="scientific">Candidatus Magasanikbacteria bacterium RIFOXYB1_FULL_40_15</name>
    <dbReference type="NCBI Taxonomy" id="1798697"/>
    <lineage>
        <taxon>Bacteria</taxon>
        <taxon>Candidatus Magasanikiibacteriota</taxon>
    </lineage>
</organism>
<reference evidence="1 2" key="1">
    <citation type="journal article" date="2016" name="Nat. Commun.">
        <title>Thousands of microbial genomes shed light on interconnected biogeochemical processes in an aquifer system.</title>
        <authorList>
            <person name="Anantharaman K."/>
            <person name="Brown C.T."/>
            <person name="Hug L.A."/>
            <person name="Sharon I."/>
            <person name="Castelle C.J."/>
            <person name="Probst A.J."/>
            <person name="Thomas B.C."/>
            <person name="Singh A."/>
            <person name="Wilkins M.J."/>
            <person name="Karaoz U."/>
            <person name="Brodie E.L."/>
            <person name="Williams K.H."/>
            <person name="Hubbard S.S."/>
            <person name="Banfield J.F."/>
        </authorList>
    </citation>
    <scope>NUCLEOTIDE SEQUENCE [LARGE SCALE GENOMIC DNA]</scope>
</reference>
<dbReference type="Proteomes" id="UP000176300">
    <property type="component" value="Unassembled WGS sequence"/>
</dbReference>
<proteinExistence type="predicted"/>
<name>A0A1F6NJT2_9BACT</name>
<evidence type="ECO:0000313" key="1">
    <source>
        <dbReference type="EMBL" id="OGH84129.1"/>
    </source>
</evidence>
<comment type="caution">
    <text evidence="1">The sequence shown here is derived from an EMBL/GenBank/DDBJ whole genome shotgun (WGS) entry which is preliminary data.</text>
</comment>
<sequence length="104" mass="12508">MDILTHRQYLDKILIFNYTTPYTKEAVMAEKTEAELKEELRAQIIKEIEEEVASKLDAALTEAFKAMTEIKVIIDRGEEKTKKKIEKREKSWWWRLKKRFGIRF</sequence>
<dbReference type="EMBL" id="MFQS01000001">
    <property type="protein sequence ID" value="OGH84129.1"/>
    <property type="molecule type" value="Genomic_DNA"/>
</dbReference>
<dbReference type="AlphaFoldDB" id="A0A1F6NJT2"/>
<accession>A0A1F6NJT2</accession>
<evidence type="ECO:0000313" key="2">
    <source>
        <dbReference type="Proteomes" id="UP000176300"/>
    </source>
</evidence>